<comment type="caution">
    <text evidence="2">The sequence shown here is derived from an EMBL/GenBank/DDBJ whole genome shotgun (WGS) entry which is preliminary data.</text>
</comment>
<proteinExistence type="predicted"/>
<keyword evidence="3" id="KW-1185">Reference proteome</keyword>
<feature type="compositionally biased region" description="Basic residues" evidence="1">
    <location>
        <begin position="123"/>
        <end position="132"/>
    </location>
</feature>
<feature type="compositionally biased region" description="Basic and acidic residues" evidence="1">
    <location>
        <begin position="92"/>
        <end position="119"/>
    </location>
</feature>
<reference evidence="2 3" key="1">
    <citation type="journal article" date="2020" name="Genomics">
        <title>Complete, high-quality genomes from long-read metagenomic sequencing of two wolf lichen thalli reveals enigmatic genome architecture.</title>
        <authorList>
            <person name="McKenzie S.K."/>
            <person name="Walston R.F."/>
            <person name="Allen J.L."/>
        </authorList>
    </citation>
    <scope>NUCLEOTIDE SEQUENCE [LARGE SCALE GENOMIC DNA]</scope>
    <source>
        <strain evidence="2">WasteWater1</strain>
    </source>
</reference>
<sequence length="574" mass="66029">MANIGYEDYVYSSEDENQEKKEQDGYDLDEAGSVRDSNHTSDEDENEDSNFHTDTDEYACFSSDYAKYQYDQKRWKGIANPRKYVIAKKKGKGEAESQTKAKARKDDKCLRTTKAEKQTKPKSLLKSRRKGKNKEEVPLEPKVDIPKEGEIHFDTRGNLWYSYKKDGTYISERATFHHWIRADLSRGENLKGSYAFPRKRGTGNYNLTCFNAVEQHWGLHRPHYAPVMFEWERINRQDPVYPLNNLYHQGSLVIDYWRTPVRNFREIPLVISSAFEGGYMEPATRLHSEMAYEDIRARMPPFTVTIQKGVTKYKALSKASTFSGRSRHFREIAGATSWDTREGSDKIKGYIEGIVKPINNSTRGSRDLTKAEIGKMRLPNFGTKPGRAKEGTSEESKKRYKAVIEKAAGLDSATTEGLNQFFDEPINSVEDNNNQEDESMAAEVSDAAPPRFVFCCMEVPFLRAMTEEEALMHPLVDVSDPRNHVPKLSNEVDAIRDALKVTVDHFTEIFGVRPMMYEGSNYISEYCNIQDQMDDLFLDHATALRRLGRWEGTMFDWERAEVEHDPCFGRKQPS</sequence>
<evidence type="ECO:0000313" key="3">
    <source>
        <dbReference type="Proteomes" id="UP000593566"/>
    </source>
</evidence>
<feature type="region of interest" description="Disordered" evidence="1">
    <location>
        <begin position="88"/>
        <end position="139"/>
    </location>
</feature>
<dbReference type="EMBL" id="JACCJB010000010">
    <property type="protein sequence ID" value="KAF6223641.1"/>
    <property type="molecule type" value="Genomic_DNA"/>
</dbReference>
<feature type="region of interest" description="Disordered" evidence="1">
    <location>
        <begin position="1"/>
        <end position="55"/>
    </location>
</feature>
<organism evidence="2 3">
    <name type="scientific">Letharia lupina</name>
    <dbReference type="NCBI Taxonomy" id="560253"/>
    <lineage>
        <taxon>Eukaryota</taxon>
        <taxon>Fungi</taxon>
        <taxon>Dikarya</taxon>
        <taxon>Ascomycota</taxon>
        <taxon>Pezizomycotina</taxon>
        <taxon>Lecanoromycetes</taxon>
        <taxon>OSLEUM clade</taxon>
        <taxon>Lecanoromycetidae</taxon>
        <taxon>Lecanorales</taxon>
        <taxon>Lecanorineae</taxon>
        <taxon>Parmeliaceae</taxon>
        <taxon>Letharia</taxon>
    </lineage>
</organism>
<accession>A0A8H6FD34</accession>
<dbReference type="RefSeq" id="XP_037152858.1">
    <property type="nucleotide sequence ID" value="XM_037291423.1"/>
</dbReference>
<evidence type="ECO:0000313" key="2">
    <source>
        <dbReference type="EMBL" id="KAF6223641.1"/>
    </source>
</evidence>
<dbReference type="Proteomes" id="UP000593566">
    <property type="component" value="Unassembled WGS sequence"/>
</dbReference>
<dbReference type="AlphaFoldDB" id="A0A8H6FD34"/>
<feature type="compositionally biased region" description="Basic and acidic residues" evidence="1">
    <location>
        <begin position="32"/>
        <end position="41"/>
    </location>
</feature>
<protein>
    <submittedName>
        <fullName evidence="2">Uncharacterized protein</fullName>
    </submittedName>
</protein>
<name>A0A8H6FD34_9LECA</name>
<evidence type="ECO:0000256" key="1">
    <source>
        <dbReference type="SAM" id="MobiDB-lite"/>
    </source>
</evidence>
<feature type="compositionally biased region" description="Basic and acidic residues" evidence="1">
    <location>
        <begin position="387"/>
        <end position="396"/>
    </location>
</feature>
<gene>
    <name evidence="2" type="ORF">HO133_000484</name>
</gene>
<dbReference type="GeneID" id="59328903"/>
<feature type="region of interest" description="Disordered" evidence="1">
    <location>
        <begin position="377"/>
        <end position="396"/>
    </location>
</feature>